<proteinExistence type="predicted"/>
<dbReference type="InterPro" id="IPR050400">
    <property type="entry name" value="Bact_Cytoskel_RodZ"/>
</dbReference>
<evidence type="ECO:0000256" key="1">
    <source>
        <dbReference type="SAM" id="MobiDB-lite"/>
    </source>
</evidence>
<dbReference type="InterPro" id="IPR010982">
    <property type="entry name" value="Lambda_DNA-bd_dom_sf"/>
</dbReference>
<dbReference type="Gene3D" id="1.10.260.40">
    <property type="entry name" value="lambda repressor-like DNA-binding domains"/>
    <property type="match status" value="1"/>
</dbReference>
<dbReference type="PANTHER" id="PTHR34475">
    <property type="match status" value="1"/>
</dbReference>
<accession>A0A4R5MB01</accession>
<name>A0A4R5MB01_9BURK</name>
<feature type="transmembrane region" description="Helical" evidence="2">
    <location>
        <begin position="150"/>
        <end position="168"/>
    </location>
</feature>
<keyword evidence="2" id="KW-0812">Transmembrane</keyword>
<evidence type="ECO:0000313" key="4">
    <source>
        <dbReference type="EMBL" id="TDG23647.1"/>
    </source>
</evidence>
<keyword evidence="5" id="KW-1185">Reference proteome</keyword>
<evidence type="ECO:0000313" key="5">
    <source>
        <dbReference type="Proteomes" id="UP000295722"/>
    </source>
</evidence>
<keyword evidence="2" id="KW-1133">Transmembrane helix</keyword>
<gene>
    <name evidence="4" type="ORF">EYW47_13005</name>
</gene>
<dbReference type="Pfam" id="PF13413">
    <property type="entry name" value="HTH_25"/>
    <property type="match status" value="1"/>
</dbReference>
<dbReference type="PANTHER" id="PTHR34475:SF1">
    <property type="entry name" value="CYTOSKELETON PROTEIN RODZ"/>
    <property type="match status" value="1"/>
</dbReference>
<feature type="region of interest" description="Disordered" evidence="1">
    <location>
        <begin position="209"/>
        <end position="228"/>
    </location>
</feature>
<dbReference type="PROSITE" id="PS50943">
    <property type="entry name" value="HTH_CROC1"/>
    <property type="match status" value="1"/>
</dbReference>
<comment type="caution">
    <text evidence="4">The sequence shown here is derived from an EMBL/GenBank/DDBJ whole genome shotgun (WGS) entry which is preliminary data.</text>
</comment>
<evidence type="ECO:0000256" key="2">
    <source>
        <dbReference type="SAM" id="Phobius"/>
    </source>
</evidence>
<protein>
    <submittedName>
        <fullName evidence="4">Helix-turn-helix domain-containing protein</fullName>
    </submittedName>
</protein>
<dbReference type="SMART" id="SM00530">
    <property type="entry name" value="HTH_XRE"/>
    <property type="match status" value="1"/>
</dbReference>
<dbReference type="InterPro" id="IPR001387">
    <property type="entry name" value="Cro/C1-type_HTH"/>
</dbReference>
<evidence type="ECO:0000259" key="3">
    <source>
        <dbReference type="PROSITE" id="PS50943"/>
    </source>
</evidence>
<dbReference type="GO" id="GO:0003677">
    <property type="term" value="F:DNA binding"/>
    <property type="evidence" value="ECO:0007669"/>
    <property type="project" value="InterPro"/>
</dbReference>
<dbReference type="CDD" id="cd00093">
    <property type="entry name" value="HTH_XRE"/>
    <property type="match status" value="1"/>
</dbReference>
<reference evidence="4 5" key="1">
    <citation type="submission" date="2019-03" db="EMBL/GenBank/DDBJ databases">
        <title>Paraburkholderia sp. 4M-K11, isolated from subtropical forest soil.</title>
        <authorList>
            <person name="Gao Z.-H."/>
            <person name="Qiu L.-H."/>
        </authorList>
    </citation>
    <scope>NUCLEOTIDE SEQUENCE [LARGE SCALE GENOMIC DNA]</scope>
    <source>
        <strain evidence="4 5">4M-K11</strain>
    </source>
</reference>
<dbReference type="Pfam" id="PF13464">
    <property type="entry name" value="RodZ_C"/>
    <property type="match status" value="1"/>
</dbReference>
<dbReference type="RefSeq" id="WP_133195249.1">
    <property type="nucleotide sequence ID" value="NZ_JBHUCW010000006.1"/>
</dbReference>
<dbReference type="EMBL" id="SMRP01000005">
    <property type="protein sequence ID" value="TDG23647.1"/>
    <property type="molecule type" value="Genomic_DNA"/>
</dbReference>
<dbReference type="AlphaFoldDB" id="A0A4R5MB01"/>
<keyword evidence="2" id="KW-0472">Membrane</keyword>
<dbReference type="OrthoDB" id="8561330at2"/>
<dbReference type="Proteomes" id="UP000295722">
    <property type="component" value="Unassembled WGS sequence"/>
</dbReference>
<feature type="domain" description="HTH cro/C1-type" evidence="3">
    <location>
        <begin position="43"/>
        <end position="103"/>
    </location>
</feature>
<sequence length="379" mass="37866">MSEPQHPFGTDGTEANAGRSGSDGSPSPVQVVPDTLAAVGVRLAQLRQAKGWSVEDVSARLKVSVSKLRELEAGDISHLPDATFALGVVRAYAKLLGADPAPLTQALRRERGVPQPDLSMPASAGADLPRGRVSLSLGGGVRTPRRRASWLWGLAIVVVAVIGISMWHTNSVDSSAWFARLKSMASGTTSNASSESSASSATVAEGATTSAAAGQGTEGAGAQGGEAANAQASGQVNGQVNGQVSGAASAVQGAASASLAAQAAPASAAPAANAAAASTPAVAAAATEQAASVSAAPGTSTFAIRVTQDSWVSVRQKDGKELFSGLVHANDGREISGVEPLKITVGNKAGIESMTIDGQPVDASKYASARGNVARFVLP</sequence>
<dbReference type="InterPro" id="IPR025194">
    <property type="entry name" value="RodZ-like_C"/>
</dbReference>
<dbReference type="SUPFAM" id="SSF47413">
    <property type="entry name" value="lambda repressor-like DNA-binding domains"/>
    <property type="match status" value="1"/>
</dbReference>
<feature type="region of interest" description="Disordered" evidence="1">
    <location>
        <begin position="1"/>
        <end position="30"/>
    </location>
</feature>
<organism evidence="4 5">
    <name type="scientific">Paraburkholderia silviterrae</name>
    <dbReference type="NCBI Taxonomy" id="2528715"/>
    <lineage>
        <taxon>Bacteria</taxon>
        <taxon>Pseudomonadati</taxon>
        <taxon>Pseudomonadota</taxon>
        <taxon>Betaproteobacteria</taxon>
        <taxon>Burkholderiales</taxon>
        <taxon>Burkholderiaceae</taxon>
        <taxon>Paraburkholderia</taxon>
    </lineage>
</organism>